<dbReference type="Proteomes" id="UP000320048">
    <property type="component" value="Unassembled WGS sequence"/>
</dbReference>
<gene>
    <name evidence="2" type="ORF">E6H04_02770</name>
</gene>
<feature type="transmembrane region" description="Helical" evidence="1">
    <location>
        <begin position="6"/>
        <end position="29"/>
    </location>
</feature>
<protein>
    <submittedName>
        <fullName evidence="2">Uncharacterized protein</fullName>
    </submittedName>
</protein>
<comment type="caution">
    <text evidence="2">The sequence shown here is derived from an EMBL/GenBank/DDBJ whole genome shotgun (WGS) entry which is preliminary data.</text>
</comment>
<accession>A0A537JJN3</accession>
<name>A0A537JJN3_9BACT</name>
<dbReference type="AlphaFoldDB" id="A0A537JJN3"/>
<reference evidence="2 3" key="1">
    <citation type="journal article" date="2019" name="Nat. Microbiol.">
        <title>Mediterranean grassland soil C-N compound turnover is dependent on rainfall and depth, and is mediated by genomically divergent microorganisms.</title>
        <authorList>
            <person name="Diamond S."/>
            <person name="Andeer P.F."/>
            <person name="Li Z."/>
            <person name="Crits-Christoph A."/>
            <person name="Burstein D."/>
            <person name="Anantharaman K."/>
            <person name="Lane K.R."/>
            <person name="Thomas B.C."/>
            <person name="Pan C."/>
            <person name="Northen T.R."/>
            <person name="Banfield J.F."/>
        </authorList>
    </citation>
    <scope>NUCLEOTIDE SEQUENCE [LARGE SCALE GENOMIC DNA]</scope>
    <source>
        <strain evidence="2">NP_7</strain>
    </source>
</reference>
<proteinExistence type="predicted"/>
<dbReference type="EMBL" id="VBAO01000073">
    <property type="protein sequence ID" value="TMI83522.1"/>
    <property type="molecule type" value="Genomic_DNA"/>
</dbReference>
<keyword evidence="1" id="KW-0472">Membrane</keyword>
<feature type="transmembrane region" description="Helical" evidence="1">
    <location>
        <begin position="36"/>
        <end position="56"/>
    </location>
</feature>
<evidence type="ECO:0000256" key="1">
    <source>
        <dbReference type="SAM" id="Phobius"/>
    </source>
</evidence>
<evidence type="ECO:0000313" key="3">
    <source>
        <dbReference type="Proteomes" id="UP000320048"/>
    </source>
</evidence>
<organism evidence="2 3">
    <name type="scientific">Candidatus Segetimicrobium genomatis</name>
    <dbReference type="NCBI Taxonomy" id="2569760"/>
    <lineage>
        <taxon>Bacteria</taxon>
        <taxon>Bacillati</taxon>
        <taxon>Candidatus Sysuimicrobiota</taxon>
        <taxon>Candidatus Sysuimicrobiia</taxon>
        <taxon>Candidatus Sysuimicrobiales</taxon>
        <taxon>Candidatus Segetimicrobiaceae</taxon>
        <taxon>Candidatus Segetimicrobium</taxon>
    </lineage>
</organism>
<keyword evidence="1" id="KW-0812">Transmembrane</keyword>
<evidence type="ECO:0000313" key="2">
    <source>
        <dbReference type="EMBL" id="TMI83522.1"/>
    </source>
</evidence>
<sequence>MEDDAGPYGIWIAILALASLLFVIGMVWGELTNHRLWTGGFIGAVLIAYSFILLLMRKGGFTGV</sequence>
<keyword evidence="1" id="KW-1133">Transmembrane helix</keyword>